<name>A0A9N9J2U8_9GLOM</name>
<dbReference type="EMBL" id="CAJVPZ010040350">
    <property type="protein sequence ID" value="CAG8759415.1"/>
    <property type="molecule type" value="Genomic_DNA"/>
</dbReference>
<sequence length="134" mass="15354">PKQKYGFKIGYAKKALDYTIQADKVDEFVNYLERFIEDTKNELDKRQDVMNIENLIVIDPIRVQHKGRQPNQYKSGGEVPSKRKVLNTTNTNNQVSNDNGIPQSSGSGGGSTKRVRHCQKYKKVGYYALRYPNL</sequence>
<reference evidence="2" key="1">
    <citation type="submission" date="2021-06" db="EMBL/GenBank/DDBJ databases">
        <authorList>
            <person name="Kallberg Y."/>
            <person name="Tangrot J."/>
            <person name="Rosling A."/>
        </authorList>
    </citation>
    <scope>NUCLEOTIDE SEQUENCE</scope>
    <source>
        <strain evidence="2">IN212</strain>
    </source>
</reference>
<feature type="non-terminal residue" evidence="2">
    <location>
        <position position="1"/>
    </location>
</feature>
<feature type="compositionally biased region" description="Polar residues" evidence="1">
    <location>
        <begin position="86"/>
        <end position="103"/>
    </location>
</feature>
<gene>
    <name evidence="2" type="ORF">RFULGI_LOCUS14195</name>
</gene>
<organism evidence="2 3">
    <name type="scientific">Racocetra fulgida</name>
    <dbReference type="NCBI Taxonomy" id="60492"/>
    <lineage>
        <taxon>Eukaryota</taxon>
        <taxon>Fungi</taxon>
        <taxon>Fungi incertae sedis</taxon>
        <taxon>Mucoromycota</taxon>
        <taxon>Glomeromycotina</taxon>
        <taxon>Glomeromycetes</taxon>
        <taxon>Diversisporales</taxon>
        <taxon>Gigasporaceae</taxon>
        <taxon>Racocetra</taxon>
    </lineage>
</organism>
<accession>A0A9N9J2U8</accession>
<dbReference type="OrthoDB" id="2390044at2759"/>
<proteinExistence type="predicted"/>
<evidence type="ECO:0000256" key="1">
    <source>
        <dbReference type="SAM" id="MobiDB-lite"/>
    </source>
</evidence>
<dbReference type="Proteomes" id="UP000789396">
    <property type="component" value="Unassembled WGS sequence"/>
</dbReference>
<feature type="region of interest" description="Disordered" evidence="1">
    <location>
        <begin position="66"/>
        <end position="116"/>
    </location>
</feature>
<keyword evidence="3" id="KW-1185">Reference proteome</keyword>
<comment type="caution">
    <text evidence="2">The sequence shown here is derived from an EMBL/GenBank/DDBJ whole genome shotgun (WGS) entry which is preliminary data.</text>
</comment>
<evidence type="ECO:0000313" key="2">
    <source>
        <dbReference type="EMBL" id="CAG8759415.1"/>
    </source>
</evidence>
<protein>
    <submittedName>
        <fullName evidence="2">3145_t:CDS:1</fullName>
    </submittedName>
</protein>
<evidence type="ECO:0000313" key="3">
    <source>
        <dbReference type="Proteomes" id="UP000789396"/>
    </source>
</evidence>
<dbReference type="AlphaFoldDB" id="A0A9N9J2U8"/>